<dbReference type="InterPro" id="IPR053145">
    <property type="entry name" value="AB_hydrolase_Est10"/>
</dbReference>
<dbReference type="RefSeq" id="WP_197699742.1">
    <property type="nucleotide sequence ID" value="NZ_LN890655.1"/>
</dbReference>
<feature type="signal peptide" evidence="1">
    <location>
        <begin position="1"/>
        <end position="22"/>
    </location>
</feature>
<dbReference type="InterPro" id="IPR029058">
    <property type="entry name" value="AB_hydrolase_fold"/>
</dbReference>
<accession>A0A160T519</accession>
<evidence type="ECO:0000313" key="3">
    <source>
        <dbReference type="Proteomes" id="UP000215027"/>
    </source>
</evidence>
<dbReference type="AlphaFoldDB" id="A0A160T519"/>
<organism evidence="2 3">
    <name type="scientific">Candidatus Promineifilum breve</name>
    <dbReference type="NCBI Taxonomy" id="1806508"/>
    <lineage>
        <taxon>Bacteria</taxon>
        <taxon>Bacillati</taxon>
        <taxon>Chloroflexota</taxon>
        <taxon>Ardenticatenia</taxon>
        <taxon>Candidatus Promineifilales</taxon>
        <taxon>Candidatus Promineifilaceae</taxon>
        <taxon>Candidatus Promineifilum</taxon>
    </lineage>
</organism>
<dbReference type="KEGG" id="pbf:CFX0092_A2037"/>
<gene>
    <name evidence="2" type="ORF">CFX0092_A2037</name>
</gene>
<keyword evidence="3" id="KW-1185">Reference proteome</keyword>
<evidence type="ECO:0000256" key="1">
    <source>
        <dbReference type="SAM" id="SignalP"/>
    </source>
</evidence>
<name>A0A160T519_9CHLR</name>
<dbReference type="PROSITE" id="PS51257">
    <property type="entry name" value="PROKAR_LIPOPROTEIN"/>
    <property type="match status" value="1"/>
</dbReference>
<reference evidence="2" key="1">
    <citation type="submission" date="2016-01" db="EMBL/GenBank/DDBJ databases">
        <authorList>
            <person name="Mcilroy J.S."/>
            <person name="Karst M S."/>
            <person name="Albertsen M."/>
        </authorList>
    </citation>
    <scope>NUCLEOTIDE SEQUENCE</scope>
    <source>
        <strain evidence="2">Cfx-K</strain>
    </source>
</reference>
<dbReference type="EMBL" id="LN890655">
    <property type="protein sequence ID" value="CUS03915.2"/>
    <property type="molecule type" value="Genomic_DNA"/>
</dbReference>
<sequence>MLRRLHLLLLILLLAACNRAPAESAPAESPPPATTVPEPALPTAAVVPTNTAAPTAEATDENTLPVDATPNDGQTAEEVTWALDDTTMAATVTRPAGDGPFPAVVFVAGGGPADRDWNSAQFPGRNGSAALLADALTRAGYVTLRYDKRFTGQFAQQNMAAMSGNISFQSHLDELSSAVDYLATQPGIDPARLFVLANSEGTLHAMNYQASDPALPFAGLILTGAPGQPIADVVRRQIDRDVLSADPNRDELLGLWDEAMAAFIAGEAAELDPALPGDAQAMWSALVAPANQPFMAEFMDARPADLLAATTAPALVIIGQKDIQSDWRVDGAALEAAAGDNVTFSYPANANHVLKLEEKAAEELTSADSATYNAAGRVLDPETVAVILAWLGEQMG</sequence>
<evidence type="ECO:0008006" key="4">
    <source>
        <dbReference type="Google" id="ProtNLM"/>
    </source>
</evidence>
<dbReference type="SUPFAM" id="SSF53474">
    <property type="entry name" value="alpha/beta-Hydrolases"/>
    <property type="match status" value="1"/>
</dbReference>
<dbReference type="PANTHER" id="PTHR43265">
    <property type="entry name" value="ESTERASE ESTD"/>
    <property type="match status" value="1"/>
</dbReference>
<protein>
    <recommendedName>
        <fullName evidence="4">Serine aminopeptidase S33 domain-containing protein</fullName>
    </recommendedName>
</protein>
<dbReference type="Proteomes" id="UP000215027">
    <property type="component" value="Chromosome I"/>
</dbReference>
<dbReference type="Gene3D" id="3.40.50.1820">
    <property type="entry name" value="alpha/beta hydrolase"/>
    <property type="match status" value="1"/>
</dbReference>
<feature type="chain" id="PRO_5008240600" description="Serine aminopeptidase S33 domain-containing protein" evidence="1">
    <location>
        <begin position="23"/>
        <end position="396"/>
    </location>
</feature>
<keyword evidence="1" id="KW-0732">Signal</keyword>
<proteinExistence type="predicted"/>
<dbReference type="GO" id="GO:0052689">
    <property type="term" value="F:carboxylic ester hydrolase activity"/>
    <property type="evidence" value="ECO:0007669"/>
    <property type="project" value="TreeGrafter"/>
</dbReference>
<evidence type="ECO:0000313" key="2">
    <source>
        <dbReference type="EMBL" id="CUS03915.2"/>
    </source>
</evidence>
<dbReference type="PANTHER" id="PTHR43265:SF1">
    <property type="entry name" value="ESTERASE ESTD"/>
    <property type="match status" value="1"/>
</dbReference>